<evidence type="ECO:0000259" key="1">
    <source>
        <dbReference type="Pfam" id="PF01323"/>
    </source>
</evidence>
<name>A0A505DJ31_9ACTN</name>
<dbReference type="Gene3D" id="3.40.30.10">
    <property type="entry name" value="Glutaredoxin"/>
    <property type="match status" value="1"/>
</dbReference>
<accession>A0A505DJ31</accession>
<proteinExistence type="predicted"/>
<dbReference type="Pfam" id="PF01323">
    <property type="entry name" value="DSBA"/>
    <property type="match status" value="1"/>
</dbReference>
<comment type="caution">
    <text evidence="2">The sequence shown here is derived from an EMBL/GenBank/DDBJ whole genome shotgun (WGS) entry which is preliminary data.</text>
</comment>
<dbReference type="OrthoDB" id="9799122at2"/>
<dbReference type="EMBL" id="VCHX02000158">
    <property type="protein sequence ID" value="TPQ19446.1"/>
    <property type="molecule type" value="Genomic_DNA"/>
</dbReference>
<dbReference type="GO" id="GO:0016491">
    <property type="term" value="F:oxidoreductase activity"/>
    <property type="evidence" value="ECO:0007669"/>
    <property type="project" value="InterPro"/>
</dbReference>
<dbReference type="PANTHER" id="PTHR13887:SF41">
    <property type="entry name" value="THIOREDOXIN SUPERFAMILY PROTEIN"/>
    <property type="match status" value="1"/>
</dbReference>
<dbReference type="CDD" id="cd03024">
    <property type="entry name" value="DsbA_FrnE"/>
    <property type="match status" value="1"/>
</dbReference>
<dbReference type="PANTHER" id="PTHR13887">
    <property type="entry name" value="GLUTATHIONE S-TRANSFERASE KAPPA"/>
    <property type="match status" value="1"/>
</dbReference>
<protein>
    <submittedName>
        <fullName evidence="2">DsbA family oxidoreductase</fullName>
    </submittedName>
</protein>
<gene>
    <name evidence="2" type="ORF">FGD71_025300</name>
</gene>
<reference evidence="2 3" key="1">
    <citation type="submission" date="2019-06" db="EMBL/GenBank/DDBJ databases">
        <title>Streptomyces sporangiiformans sp. nov., a novel actinomycete isolated from soil in Mount Song.</title>
        <authorList>
            <person name="Han L."/>
        </authorList>
    </citation>
    <scope>NUCLEOTIDE SEQUENCE [LARGE SCALE GENOMIC DNA]</scope>
    <source>
        <strain evidence="2 3">NEAU-SSA 1</strain>
    </source>
</reference>
<evidence type="ECO:0000313" key="2">
    <source>
        <dbReference type="EMBL" id="TPQ19446.1"/>
    </source>
</evidence>
<feature type="domain" description="DSBA-like thioredoxin" evidence="1">
    <location>
        <begin position="3"/>
        <end position="205"/>
    </location>
</feature>
<dbReference type="InterPro" id="IPR036249">
    <property type="entry name" value="Thioredoxin-like_sf"/>
</dbReference>
<dbReference type="AlphaFoldDB" id="A0A505DJ31"/>
<dbReference type="SUPFAM" id="SSF52833">
    <property type="entry name" value="Thioredoxin-like"/>
    <property type="match status" value="1"/>
</dbReference>
<dbReference type="InterPro" id="IPR001853">
    <property type="entry name" value="DSBA-like_thioredoxin_dom"/>
</dbReference>
<keyword evidence="3" id="KW-1185">Reference proteome</keyword>
<organism evidence="2 3">
    <name type="scientific">Streptomyces sporangiiformans</name>
    <dbReference type="NCBI Taxonomy" id="2315329"/>
    <lineage>
        <taxon>Bacteria</taxon>
        <taxon>Bacillati</taxon>
        <taxon>Actinomycetota</taxon>
        <taxon>Actinomycetes</taxon>
        <taxon>Kitasatosporales</taxon>
        <taxon>Streptomycetaceae</taxon>
        <taxon>Streptomyces</taxon>
    </lineage>
</organism>
<sequence>MKVEIWSEITCPWCGLGSHRLDNAVERFEHRDEVELIHRSFPLSDRLPVGGGLSVRQGLKEIHGVSGDRVEVLPRRVEALAEKEGLVPYIVLENEVGNTRPAHEFLAYASAQGKNRAAWDQIFRAYFGEARSVFTVEALLDLADELGLDRDETRRVLGDGRFRQQVQDEARQAQRLGATGAPFILIDGHYAVPGAQDTDTLLRRLRQAWDATHPPLVQLPLADAEGACGPDGCAVPATHPAGA</sequence>
<dbReference type="Proteomes" id="UP000317378">
    <property type="component" value="Unassembled WGS sequence"/>
</dbReference>
<dbReference type="RefSeq" id="WP_119102818.1">
    <property type="nucleotide sequence ID" value="NZ_QXMJ01000158.1"/>
</dbReference>
<evidence type="ECO:0000313" key="3">
    <source>
        <dbReference type="Proteomes" id="UP000317378"/>
    </source>
</evidence>